<evidence type="ECO:0000256" key="1">
    <source>
        <dbReference type="ARBA" id="ARBA00006484"/>
    </source>
</evidence>
<gene>
    <name evidence="4" type="ORF">KIH39_21485</name>
</gene>
<dbReference type="RefSeq" id="WP_213495274.1">
    <property type="nucleotide sequence ID" value="NZ_CP074694.1"/>
</dbReference>
<dbReference type="Proteomes" id="UP000676194">
    <property type="component" value="Chromosome"/>
</dbReference>
<reference evidence="4" key="1">
    <citation type="submission" date="2021-05" db="EMBL/GenBank/DDBJ databases">
        <title>Complete genome sequence of the cellulolytic planctomycete Telmatocola sphagniphila SP2T and characterization of the first cellulase from planctomycetes.</title>
        <authorList>
            <person name="Rakitin A.L."/>
            <person name="Beletsky A.V."/>
            <person name="Naumoff D.G."/>
            <person name="Kulichevskaya I.S."/>
            <person name="Mardanov A.V."/>
            <person name="Ravin N.V."/>
            <person name="Dedysh S.N."/>
        </authorList>
    </citation>
    <scope>NUCLEOTIDE SEQUENCE</scope>
    <source>
        <strain evidence="4">SP2T</strain>
    </source>
</reference>
<dbReference type="PRINTS" id="PR00080">
    <property type="entry name" value="SDRFAMILY"/>
</dbReference>
<dbReference type="GO" id="GO:0016020">
    <property type="term" value="C:membrane"/>
    <property type="evidence" value="ECO:0007669"/>
    <property type="project" value="TreeGrafter"/>
</dbReference>
<evidence type="ECO:0000256" key="2">
    <source>
        <dbReference type="ARBA" id="ARBA00023002"/>
    </source>
</evidence>
<dbReference type="SUPFAM" id="SSF51735">
    <property type="entry name" value="NAD(P)-binding Rossmann-fold domains"/>
    <property type="match status" value="1"/>
</dbReference>
<comment type="similarity">
    <text evidence="1 3">Belongs to the short-chain dehydrogenases/reductases (SDR) family.</text>
</comment>
<evidence type="ECO:0000313" key="4">
    <source>
        <dbReference type="EMBL" id="QVL31393.1"/>
    </source>
</evidence>
<evidence type="ECO:0000313" key="5">
    <source>
        <dbReference type="Proteomes" id="UP000676194"/>
    </source>
</evidence>
<dbReference type="InterPro" id="IPR020904">
    <property type="entry name" value="Sc_DH/Rdtase_CS"/>
</dbReference>
<accession>A0A8E6B3Q6</accession>
<dbReference type="InterPro" id="IPR002347">
    <property type="entry name" value="SDR_fam"/>
</dbReference>
<dbReference type="EMBL" id="CP074694">
    <property type="protein sequence ID" value="QVL31393.1"/>
    <property type="molecule type" value="Genomic_DNA"/>
</dbReference>
<organism evidence="4 5">
    <name type="scientific">Telmatocola sphagniphila</name>
    <dbReference type="NCBI Taxonomy" id="1123043"/>
    <lineage>
        <taxon>Bacteria</taxon>
        <taxon>Pseudomonadati</taxon>
        <taxon>Planctomycetota</taxon>
        <taxon>Planctomycetia</taxon>
        <taxon>Gemmatales</taxon>
        <taxon>Gemmataceae</taxon>
    </lineage>
</organism>
<dbReference type="PANTHER" id="PTHR44196:SF1">
    <property type="entry name" value="DEHYDROGENASE_REDUCTASE SDR FAMILY MEMBER 7B"/>
    <property type="match status" value="1"/>
</dbReference>
<dbReference type="KEGG" id="tsph:KIH39_21485"/>
<dbReference type="PRINTS" id="PR00081">
    <property type="entry name" value="GDHRDH"/>
</dbReference>
<name>A0A8E6B3Q6_9BACT</name>
<dbReference type="Gene3D" id="3.40.50.720">
    <property type="entry name" value="NAD(P)-binding Rossmann-like Domain"/>
    <property type="match status" value="1"/>
</dbReference>
<evidence type="ECO:0000256" key="3">
    <source>
        <dbReference type="RuleBase" id="RU000363"/>
    </source>
</evidence>
<dbReference type="InterPro" id="IPR036291">
    <property type="entry name" value="NAD(P)-bd_dom_sf"/>
</dbReference>
<dbReference type="Pfam" id="PF00106">
    <property type="entry name" value="adh_short"/>
    <property type="match status" value="1"/>
</dbReference>
<keyword evidence="5" id="KW-1185">Reference proteome</keyword>
<dbReference type="NCBIfam" id="NF006118">
    <property type="entry name" value="PRK08264.1-4"/>
    <property type="match status" value="1"/>
</dbReference>
<protein>
    <submittedName>
        <fullName evidence="4">SDR family oxidoreductase</fullName>
    </submittedName>
</protein>
<dbReference type="PANTHER" id="PTHR44196">
    <property type="entry name" value="DEHYDROGENASE/REDUCTASE SDR FAMILY MEMBER 7B"/>
    <property type="match status" value="1"/>
</dbReference>
<dbReference type="GO" id="GO:0016491">
    <property type="term" value="F:oxidoreductase activity"/>
    <property type="evidence" value="ECO:0007669"/>
    <property type="project" value="UniProtKB-KW"/>
</dbReference>
<keyword evidence="2" id="KW-0560">Oxidoreductase</keyword>
<sequence>MKTNQSTVLVTGANRGIGKAFVEGFLAQGARKIYAAARKRSDLDAIVALDPKRIVPLVLDVTKPEQVEAAAKVAADVNLLINNAGVATFGTATEISQADLKKDLEVNYFGLIQVTQAFVPVIEKNGGGGIANVLSVVSLVGFPSIAGYSASKAAAWSFTQSLRADVAKRHIKVFSIYPGPIDTDMAKDFPMDKTPPSHVAQEVIQGIEKGAEDIFPDPMSKQFYAAWKADHKAAEKQFAG</sequence>
<dbReference type="PROSITE" id="PS00061">
    <property type="entry name" value="ADH_SHORT"/>
    <property type="match status" value="1"/>
</dbReference>
<proteinExistence type="inferred from homology"/>
<dbReference type="AlphaFoldDB" id="A0A8E6B3Q6"/>